<dbReference type="Gene3D" id="3.40.30.10">
    <property type="entry name" value="Glutaredoxin"/>
    <property type="match status" value="1"/>
</dbReference>
<dbReference type="RefSeq" id="WP_047910640.1">
    <property type="nucleotide sequence ID" value="NZ_CP118101.1"/>
</dbReference>
<proteinExistence type="predicted"/>
<dbReference type="Pfam" id="PF00085">
    <property type="entry name" value="Thioredoxin"/>
    <property type="match status" value="1"/>
</dbReference>
<reference evidence="2 5" key="1">
    <citation type="submission" date="2023-02" db="EMBL/GenBank/DDBJ databases">
        <title>Pathogen: clinical or host-associated sample.</title>
        <authorList>
            <person name="Hergert J."/>
            <person name="Casey R."/>
            <person name="Wagner J."/>
            <person name="Young E.L."/>
            <person name="Oakeson K.F."/>
        </authorList>
    </citation>
    <scope>NUCLEOTIDE SEQUENCE</scope>
    <source>
        <strain evidence="3 5">2022CK-00829</strain>
        <strain evidence="2">2022CK-00830</strain>
    </source>
</reference>
<name>A0AAX3MXC7_9BACL</name>
<dbReference type="SUPFAM" id="SSF52833">
    <property type="entry name" value="Thioredoxin-like"/>
    <property type="match status" value="1"/>
</dbReference>
<dbReference type="EMBL" id="CP118108">
    <property type="protein sequence ID" value="WDI00820.1"/>
    <property type="molecule type" value="Genomic_DNA"/>
</dbReference>
<dbReference type="CDD" id="cd02947">
    <property type="entry name" value="TRX_family"/>
    <property type="match status" value="1"/>
</dbReference>
<dbReference type="InterPro" id="IPR036249">
    <property type="entry name" value="Thioredoxin-like_sf"/>
</dbReference>
<sequence>MIEATEQGILKMAWEGQAFALFVYTPLCGTCHAARRMLEVCEHLLPSGVLYEANITQIQSLVQQYQIRSVPAVLLFSGAKELPTSIYRMESVEHLLSQIRRVII</sequence>
<dbReference type="EMBL" id="CP118101">
    <property type="protein sequence ID" value="WDH81105.1"/>
    <property type="molecule type" value="Genomic_DNA"/>
</dbReference>
<gene>
    <name evidence="2" type="ORF">PUW23_16385</name>
    <name evidence="3" type="ORF">PUW25_16210</name>
</gene>
<protein>
    <submittedName>
        <fullName evidence="2">Thioredoxin family protein</fullName>
    </submittedName>
</protein>
<dbReference type="Proteomes" id="UP001220962">
    <property type="component" value="Chromosome"/>
</dbReference>
<evidence type="ECO:0000259" key="1">
    <source>
        <dbReference type="Pfam" id="PF00085"/>
    </source>
</evidence>
<evidence type="ECO:0000313" key="4">
    <source>
        <dbReference type="Proteomes" id="UP001220962"/>
    </source>
</evidence>
<dbReference type="Proteomes" id="UP001221519">
    <property type="component" value="Chromosome"/>
</dbReference>
<accession>A0AAX3MXC7</accession>
<organism evidence="2 4">
    <name type="scientific">Paenibacillus urinalis</name>
    <dbReference type="NCBI Taxonomy" id="521520"/>
    <lineage>
        <taxon>Bacteria</taxon>
        <taxon>Bacillati</taxon>
        <taxon>Bacillota</taxon>
        <taxon>Bacilli</taxon>
        <taxon>Bacillales</taxon>
        <taxon>Paenibacillaceae</taxon>
        <taxon>Paenibacillus</taxon>
    </lineage>
</organism>
<evidence type="ECO:0000313" key="3">
    <source>
        <dbReference type="EMBL" id="WDI00820.1"/>
    </source>
</evidence>
<evidence type="ECO:0000313" key="5">
    <source>
        <dbReference type="Proteomes" id="UP001221519"/>
    </source>
</evidence>
<evidence type="ECO:0000313" key="2">
    <source>
        <dbReference type="EMBL" id="WDH81105.1"/>
    </source>
</evidence>
<dbReference type="AlphaFoldDB" id="A0AAX3MXC7"/>
<dbReference type="InterPro" id="IPR013766">
    <property type="entry name" value="Thioredoxin_domain"/>
</dbReference>
<keyword evidence="5" id="KW-1185">Reference proteome</keyword>
<feature type="domain" description="Thioredoxin" evidence="1">
    <location>
        <begin position="23"/>
        <end position="96"/>
    </location>
</feature>